<evidence type="ECO:0000313" key="11">
    <source>
        <dbReference type="Proteomes" id="UP001642483"/>
    </source>
</evidence>
<evidence type="ECO:0000256" key="2">
    <source>
        <dbReference type="ARBA" id="ARBA00004569"/>
    </source>
</evidence>
<dbReference type="PANTHER" id="PTHR12294">
    <property type="entry name" value="EF HAND DOMAIN FAMILY A1,A2-RELATED"/>
    <property type="match status" value="1"/>
</dbReference>
<protein>
    <recommendedName>
        <fullName evidence="9">EF-hand domain-containing protein</fullName>
    </recommendedName>
</protein>
<evidence type="ECO:0000256" key="6">
    <source>
        <dbReference type="ARBA" id="ARBA00022946"/>
    </source>
</evidence>
<dbReference type="SUPFAM" id="SSF47473">
    <property type="entry name" value="EF-hand"/>
    <property type="match status" value="2"/>
</dbReference>
<evidence type="ECO:0000256" key="3">
    <source>
        <dbReference type="ARBA" id="ARBA00022737"/>
    </source>
</evidence>
<comment type="subcellular location">
    <subcellularLocation>
        <location evidence="1">Mitochondrion inner membrane</location>
    </subcellularLocation>
    <subcellularLocation>
        <location evidence="2">Mitochondrion intermembrane space</location>
    </subcellularLocation>
</comment>
<keyword evidence="8" id="KW-0472">Membrane</keyword>
<dbReference type="InterPro" id="IPR002048">
    <property type="entry name" value="EF_hand_dom"/>
</dbReference>
<dbReference type="InterPro" id="IPR039800">
    <property type="entry name" value="MICU1/2/3"/>
</dbReference>
<name>A0ABP0H2C9_CLALP</name>
<evidence type="ECO:0000256" key="5">
    <source>
        <dbReference type="ARBA" id="ARBA00022837"/>
    </source>
</evidence>
<dbReference type="EMBL" id="CAWYQH010000163">
    <property type="protein sequence ID" value="CAK8697533.1"/>
    <property type="molecule type" value="Genomic_DNA"/>
</dbReference>
<keyword evidence="11" id="KW-1185">Reference proteome</keyword>
<dbReference type="PROSITE" id="PS00018">
    <property type="entry name" value="EF_HAND_1"/>
    <property type="match status" value="2"/>
</dbReference>
<feature type="domain" description="EF-hand" evidence="9">
    <location>
        <begin position="39"/>
        <end position="74"/>
    </location>
</feature>
<gene>
    <name evidence="10" type="ORF">CVLEPA_LOCUS30740</name>
</gene>
<evidence type="ECO:0000256" key="4">
    <source>
        <dbReference type="ARBA" id="ARBA00022792"/>
    </source>
</evidence>
<comment type="caution">
    <text evidence="10">The sequence shown here is derived from an EMBL/GenBank/DDBJ whole genome shotgun (WGS) entry which is preliminary data.</text>
</comment>
<keyword evidence="3" id="KW-0677">Repeat</keyword>
<keyword evidence="7" id="KW-0496">Mitochondrion</keyword>
<keyword evidence="4" id="KW-0999">Mitochondrion inner membrane</keyword>
<dbReference type="PANTHER" id="PTHR12294:SF13">
    <property type="entry name" value="MITOCHONDRIAL CALCIUM UPTAKE 3, ISOFORM D"/>
    <property type="match status" value="1"/>
</dbReference>
<dbReference type="Proteomes" id="UP001642483">
    <property type="component" value="Unassembled WGS sequence"/>
</dbReference>
<evidence type="ECO:0000313" key="10">
    <source>
        <dbReference type="EMBL" id="CAK8697533.1"/>
    </source>
</evidence>
<evidence type="ECO:0000256" key="7">
    <source>
        <dbReference type="ARBA" id="ARBA00023128"/>
    </source>
</evidence>
<reference evidence="10 11" key="1">
    <citation type="submission" date="2024-02" db="EMBL/GenBank/DDBJ databases">
        <authorList>
            <person name="Daric V."/>
            <person name="Darras S."/>
        </authorList>
    </citation>
    <scope>NUCLEOTIDE SEQUENCE [LARGE SCALE GENOMIC DNA]</scope>
</reference>
<keyword evidence="6" id="KW-0809">Transit peptide</keyword>
<organism evidence="10 11">
    <name type="scientific">Clavelina lepadiformis</name>
    <name type="common">Light-bulb sea squirt</name>
    <name type="synonym">Ascidia lepadiformis</name>
    <dbReference type="NCBI Taxonomy" id="159417"/>
    <lineage>
        <taxon>Eukaryota</taxon>
        <taxon>Metazoa</taxon>
        <taxon>Chordata</taxon>
        <taxon>Tunicata</taxon>
        <taxon>Ascidiacea</taxon>
        <taxon>Aplousobranchia</taxon>
        <taxon>Clavelinidae</taxon>
        <taxon>Clavelina</taxon>
    </lineage>
</organism>
<dbReference type="InterPro" id="IPR018247">
    <property type="entry name" value="EF_Hand_1_Ca_BS"/>
</dbReference>
<evidence type="ECO:0000259" key="9">
    <source>
        <dbReference type="PROSITE" id="PS50222"/>
    </source>
</evidence>
<feature type="domain" description="EF-hand" evidence="9">
    <location>
        <begin position="268"/>
        <end position="303"/>
    </location>
</feature>
<dbReference type="Gene3D" id="1.10.238.10">
    <property type="entry name" value="EF-hand"/>
    <property type="match status" value="2"/>
</dbReference>
<evidence type="ECO:0000256" key="8">
    <source>
        <dbReference type="ARBA" id="ARBA00023136"/>
    </source>
</evidence>
<proteinExistence type="predicted"/>
<dbReference type="SMART" id="SM00054">
    <property type="entry name" value="EFh"/>
    <property type="match status" value="3"/>
</dbReference>
<sequence>MLKRTPDRKKNSSRFFRDLHNLGLISYTEYLFFLCILTKPNAGFNIAFNMFDADGNQRVDKKEFMVLGEIFRKSTENISSVDQESVFQPKDFVSVEQSSEPSVGHFLWQRTTKYEKKGQTMGELRRAIKEGEVKHKDTSLLIHLFGKNGQNDLRYEDFCRFMENLQTEVLEIEFLAYSRGMVTISEVDFARMVLKYTDVVNTEEYIENVTKRIPEEKGITFEDFRSFFLFLNNLEDFAIAMQMYTLTGRSIGQAEFKRAVKVSTGHELSEHLVDTLFQLFDKDGDNRLSQTEFIGVMKDRIHRGFRANNSAYNGWPGFQKCIRATLRQSKA</sequence>
<dbReference type="InterPro" id="IPR011992">
    <property type="entry name" value="EF-hand-dom_pair"/>
</dbReference>
<keyword evidence="5" id="KW-0106">Calcium</keyword>
<dbReference type="PROSITE" id="PS50222">
    <property type="entry name" value="EF_HAND_2"/>
    <property type="match status" value="2"/>
</dbReference>
<dbReference type="Pfam" id="PF13833">
    <property type="entry name" value="EF-hand_8"/>
    <property type="match status" value="1"/>
</dbReference>
<evidence type="ECO:0000256" key="1">
    <source>
        <dbReference type="ARBA" id="ARBA00004273"/>
    </source>
</evidence>
<accession>A0ABP0H2C9</accession>
<dbReference type="CDD" id="cd15900">
    <property type="entry name" value="EFh_MICU"/>
    <property type="match status" value="1"/>
</dbReference>